<reference evidence="9 10" key="1">
    <citation type="submission" date="2021-08" db="EMBL/GenBank/DDBJ databases">
        <authorList>
            <person name="Zhang D."/>
            <person name="Zhang A."/>
            <person name="Wang L."/>
        </authorList>
    </citation>
    <scope>NUCLEOTIDE SEQUENCE [LARGE SCALE GENOMIC DNA]</scope>
    <source>
        <strain evidence="9 10">WL0086</strain>
    </source>
</reference>
<feature type="region of interest" description="Disordered" evidence="6">
    <location>
        <begin position="706"/>
        <end position="731"/>
    </location>
</feature>
<dbReference type="Gene3D" id="2.30.42.10">
    <property type="match status" value="1"/>
</dbReference>
<dbReference type="SMART" id="SM00228">
    <property type="entry name" value="PDZ"/>
    <property type="match status" value="1"/>
</dbReference>
<dbReference type="InterPro" id="IPR004447">
    <property type="entry name" value="Peptidase_S41A"/>
</dbReference>
<dbReference type="Gene3D" id="3.30.750.44">
    <property type="match status" value="1"/>
</dbReference>
<evidence type="ECO:0000313" key="10">
    <source>
        <dbReference type="Proteomes" id="UP000738431"/>
    </source>
</evidence>
<evidence type="ECO:0000256" key="5">
    <source>
        <dbReference type="RuleBase" id="RU004404"/>
    </source>
</evidence>
<dbReference type="CDD" id="cd07560">
    <property type="entry name" value="Peptidase_S41_CPP"/>
    <property type="match status" value="1"/>
</dbReference>
<dbReference type="InterPro" id="IPR029045">
    <property type="entry name" value="ClpP/crotonase-like_dom_sf"/>
</dbReference>
<feature type="compositionally biased region" description="Acidic residues" evidence="6">
    <location>
        <begin position="707"/>
        <end position="727"/>
    </location>
</feature>
<dbReference type="Pfam" id="PF03572">
    <property type="entry name" value="Peptidase_S41"/>
    <property type="match status" value="1"/>
</dbReference>
<keyword evidence="10" id="KW-1185">Reference proteome</keyword>
<keyword evidence="4 5" id="KW-0720">Serine protease</keyword>
<dbReference type="Pfam" id="PF17804">
    <property type="entry name" value="TSP_NTD"/>
    <property type="match status" value="1"/>
</dbReference>
<feature type="domain" description="PDZ" evidence="8">
    <location>
        <begin position="237"/>
        <end position="305"/>
    </location>
</feature>
<evidence type="ECO:0000256" key="1">
    <source>
        <dbReference type="ARBA" id="ARBA00009179"/>
    </source>
</evidence>
<dbReference type="PANTHER" id="PTHR32060">
    <property type="entry name" value="TAIL-SPECIFIC PROTEASE"/>
    <property type="match status" value="1"/>
</dbReference>
<protein>
    <submittedName>
        <fullName evidence="9">Carboxy terminal-processing peptidase</fullName>
        <ecNumber evidence="9">3.4.21.102</ecNumber>
    </submittedName>
</protein>
<dbReference type="NCBIfam" id="TIGR00225">
    <property type="entry name" value="prc"/>
    <property type="match status" value="1"/>
</dbReference>
<dbReference type="EC" id="3.4.21.102" evidence="9"/>
<dbReference type="InterPro" id="IPR036034">
    <property type="entry name" value="PDZ_sf"/>
</dbReference>
<dbReference type="Proteomes" id="UP000738431">
    <property type="component" value="Chromosome"/>
</dbReference>
<keyword evidence="3 5" id="KW-0378">Hydrolase</keyword>
<name>A0ABZ1CEL9_9BACT</name>
<evidence type="ECO:0000256" key="3">
    <source>
        <dbReference type="ARBA" id="ARBA00022801"/>
    </source>
</evidence>
<evidence type="ECO:0000256" key="6">
    <source>
        <dbReference type="SAM" id="MobiDB-lite"/>
    </source>
</evidence>
<dbReference type="PROSITE" id="PS50106">
    <property type="entry name" value="PDZ"/>
    <property type="match status" value="1"/>
</dbReference>
<keyword evidence="7" id="KW-0732">Signal</keyword>
<dbReference type="SUPFAM" id="SSF52096">
    <property type="entry name" value="ClpP/crotonase"/>
    <property type="match status" value="1"/>
</dbReference>
<dbReference type="EMBL" id="CP139781">
    <property type="protein sequence ID" value="WRQ90132.1"/>
    <property type="molecule type" value="Genomic_DNA"/>
</dbReference>
<organism evidence="9 10">
    <name type="scientific">Actomonas aquatica</name>
    <dbReference type="NCBI Taxonomy" id="2866162"/>
    <lineage>
        <taxon>Bacteria</taxon>
        <taxon>Pseudomonadati</taxon>
        <taxon>Verrucomicrobiota</taxon>
        <taxon>Opitutia</taxon>
        <taxon>Opitutales</taxon>
        <taxon>Opitutaceae</taxon>
        <taxon>Actomonas</taxon>
    </lineage>
</organism>
<dbReference type="Pfam" id="PF00595">
    <property type="entry name" value="PDZ"/>
    <property type="match status" value="1"/>
</dbReference>
<proteinExistence type="inferred from homology"/>
<reference evidence="9 10" key="2">
    <citation type="submission" date="2023-12" db="EMBL/GenBank/DDBJ databases">
        <title>Description of an unclassified Opitutus bacterium of Verrucomicrobiota.</title>
        <authorList>
            <person name="Zhang D.-F."/>
        </authorList>
    </citation>
    <scope>NUCLEOTIDE SEQUENCE [LARGE SCALE GENOMIC DNA]</scope>
    <source>
        <strain evidence="9 10">WL0086</strain>
    </source>
</reference>
<evidence type="ECO:0000256" key="7">
    <source>
        <dbReference type="SAM" id="SignalP"/>
    </source>
</evidence>
<comment type="similarity">
    <text evidence="1 5">Belongs to the peptidase S41A family.</text>
</comment>
<dbReference type="Pfam" id="PF11818">
    <property type="entry name" value="DUF3340"/>
    <property type="match status" value="1"/>
</dbReference>
<dbReference type="GO" id="GO:0004252">
    <property type="term" value="F:serine-type endopeptidase activity"/>
    <property type="evidence" value="ECO:0007669"/>
    <property type="project" value="UniProtKB-EC"/>
</dbReference>
<dbReference type="InterPro" id="IPR001478">
    <property type="entry name" value="PDZ"/>
</dbReference>
<dbReference type="Gene3D" id="3.90.226.10">
    <property type="entry name" value="2-enoyl-CoA Hydratase, Chain A, domain 1"/>
    <property type="match status" value="1"/>
</dbReference>
<dbReference type="RefSeq" id="WP_324726173.1">
    <property type="nucleotide sequence ID" value="NZ_CP139781.1"/>
</dbReference>
<accession>A0ABZ1CEL9</accession>
<gene>
    <name evidence="9" type="ORF">K1X11_023030</name>
</gene>
<evidence type="ECO:0000313" key="9">
    <source>
        <dbReference type="EMBL" id="WRQ90132.1"/>
    </source>
</evidence>
<dbReference type="PANTHER" id="PTHR32060:SF22">
    <property type="entry name" value="CARBOXYL-TERMINAL-PROCESSING PEPTIDASE 3, CHLOROPLASTIC"/>
    <property type="match status" value="1"/>
</dbReference>
<evidence type="ECO:0000256" key="2">
    <source>
        <dbReference type="ARBA" id="ARBA00022670"/>
    </source>
</evidence>
<sequence>MLRRTTVCLFALLLALTPALPTWARPDRTFTVSPSEKREVMNFLRLLEQAHYARENVTREDFPSVIETFMKDWDGQHLFFLQSDYQTFYDQYADGLFWNVRSLGGVEPAFEIFKRYEERVHDRTAWVFERLEGEFDTASHQSYVTDREDEPWPADQTAADALWEKRILFEIVHELLNDHDMDEAKERVRKRYERRLKNLADIETHEITELFLSDIAHLYDPHSTYFSADTYEDFSIQMRLQLVGIGALLGMEEDECVIREVIAGGPADLDKRLKPNDKIIAVAVPGEEPVELYGMKLRRIVDLIRGERGTEVELTIQPADAPDPSVRKEIIITRDVVNLDSARARGAIFEVPDNDGNVTSLGVISLPAFYGPDASAEGEQHSASGDVAELISQLQEQGIDGLVLDLRDNGGGLLSEAIDLTGLFIEKGPVVQVRTHYGDVTVDEDEDSTVRYAGPLAVLVSKFSASASEIVAGALQNYGRAVVLGDSSTHGKGTVQTVYPMSNLDPRLRLSGAKSGAAKFTIQKFYLPSGSSTQLNGVVPDIILPSMEDAIESGERFLPHALLWDEIDTTDFNGSPLDSHILAPLREASLARQETLPEFQYLRENIDWFKDRQEQKAVSLNLDERLARRDSDKAFTEAMDERRAALRDGNYNYTEFLLTPPEEETEEVTAVQAPKPTVTVVDDSGAMPIVSSTPAEATVATAQAVDDGMDESDTLSTDEVEEEEAPEPEGYARLDIHLREALRVLLDAVEIGREPHYAGRAPLTARESSGG</sequence>
<feature type="chain" id="PRO_5047038886" evidence="7">
    <location>
        <begin position="25"/>
        <end position="771"/>
    </location>
</feature>
<keyword evidence="2 5" id="KW-0645">Protease</keyword>
<dbReference type="SMART" id="SM00245">
    <property type="entry name" value="TSPc"/>
    <property type="match status" value="1"/>
</dbReference>
<evidence type="ECO:0000256" key="4">
    <source>
        <dbReference type="ARBA" id="ARBA00022825"/>
    </source>
</evidence>
<dbReference type="CDD" id="cd06782">
    <property type="entry name" value="cpPDZ_CPP-like"/>
    <property type="match status" value="1"/>
</dbReference>
<feature type="signal peptide" evidence="7">
    <location>
        <begin position="1"/>
        <end position="24"/>
    </location>
</feature>
<evidence type="ECO:0000259" key="8">
    <source>
        <dbReference type="PROSITE" id="PS50106"/>
    </source>
</evidence>
<dbReference type="InterPro" id="IPR040573">
    <property type="entry name" value="TSP_N"/>
</dbReference>
<dbReference type="SUPFAM" id="SSF50156">
    <property type="entry name" value="PDZ domain-like"/>
    <property type="match status" value="1"/>
</dbReference>
<dbReference type="InterPro" id="IPR005151">
    <property type="entry name" value="Tail-specific_protease"/>
</dbReference>
<dbReference type="InterPro" id="IPR020992">
    <property type="entry name" value="Tail_Prtase_C"/>
</dbReference>